<accession>K6YTN6</accession>
<feature type="compositionally biased region" description="Basic and acidic residues" evidence="1">
    <location>
        <begin position="44"/>
        <end position="63"/>
    </location>
</feature>
<evidence type="ECO:0008006" key="5">
    <source>
        <dbReference type="Google" id="ProtNLM"/>
    </source>
</evidence>
<gene>
    <name evidence="3" type="ORF">GARC_4590</name>
</gene>
<evidence type="ECO:0000256" key="1">
    <source>
        <dbReference type="SAM" id="MobiDB-lite"/>
    </source>
</evidence>
<dbReference type="Proteomes" id="UP000006327">
    <property type="component" value="Unassembled WGS sequence"/>
</dbReference>
<dbReference type="AlphaFoldDB" id="K6YTN6"/>
<proteinExistence type="predicted"/>
<comment type="caution">
    <text evidence="3">The sequence shown here is derived from an EMBL/GenBank/DDBJ whole genome shotgun (WGS) entry which is preliminary data.</text>
</comment>
<reference evidence="3 4" key="1">
    <citation type="journal article" date="2017" name="Antonie Van Leeuwenhoek">
        <title>Rhizobium rhizosphaerae sp. nov., a novel species isolated from rice rhizosphere.</title>
        <authorList>
            <person name="Zhao J.J."/>
            <person name="Zhang J."/>
            <person name="Zhang R.J."/>
            <person name="Zhang C.W."/>
            <person name="Yin H.Q."/>
            <person name="Zhang X.X."/>
        </authorList>
    </citation>
    <scope>NUCLEOTIDE SEQUENCE [LARGE SCALE GENOMIC DNA]</scope>
    <source>
        <strain evidence="3 4">BSs20135</strain>
    </source>
</reference>
<feature type="region of interest" description="Disordered" evidence="1">
    <location>
        <begin position="27"/>
        <end position="65"/>
    </location>
</feature>
<dbReference type="PROSITE" id="PS51257">
    <property type="entry name" value="PROKAR_LIPOPROTEIN"/>
    <property type="match status" value="1"/>
</dbReference>
<sequence length="156" mass="17055">MVKTHLHTALFLTLLLAMSGCAQVSELTGSNSDSGSNSSTQDSEAEKKAKAAEEDKAIAEAEAKNTSAPIPADSIFAKINIGMSDDAVTDILGKPGQKTSYRTGKSWIPFAGRWLNDRRRQSWFYENTGVIVMSQNSYSRQYSVVRIDYNANQSLP</sequence>
<dbReference type="OrthoDB" id="7304788at2"/>
<organism evidence="3 4">
    <name type="scientific">Paraglaciecola arctica BSs20135</name>
    <dbReference type="NCBI Taxonomy" id="493475"/>
    <lineage>
        <taxon>Bacteria</taxon>
        <taxon>Pseudomonadati</taxon>
        <taxon>Pseudomonadota</taxon>
        <taxon>Gammaproteobacteria</taxon>
        <taxon>Alteromonadales</taxon>
        <taxon>Alteromonadaceae</taxon>
        <taxon>Paraglaciecola</taxon>
    </lineage>
</organism>
<evidence type="ECO:0000313" key="3">
    <source>
        <dbReference type="EMBL" id="GAC21532.1"/>
    </source>
</evidence>
<feature type="compositionally biased region" description="Low complexity" evidence="1">
    <location>
        <begin position="28"/>
        <end position="42"/>
    </location>
</feature>
<feature type="signal peptide" evidence="2">
    <location>
        <begin position="1"/>
        <end position="24"/>
    </location>
</feature>
<dbReference type="eggNOG" id="COG2913">
    <property type="taxonomic scope" value="Bacteria"/>
</dbReference>
<evidence type="ECO:0000313" key="4">
    <source>
        <dbReference type="Proteomes" id="UP000006327"/>
    </source>
</evidence>
<protein>
    <recommendedName>
        <fullName evidence="5">Lipoprotein SmpA/OmlA domain-containing protein</fullName>
    </recommendedName>
</protein>
<feature type="chain" id="PRO_5003900361" description="Lipoprotein SmpA/OmlA domain-containing protein" evidence="2">
    <location>
        <begin position="25"/>
        <end position="156"/>
    </location>
</feature>
<evidence type="ECO:0000256" key="2">
    <source>
        <dbReference type="SAM" id="SignalP"/>
    </source>
</evidence>
<keyword evidence="4" id="KW-1185">Reference proteome</keyword>
<dbReference type="EMBL" id="BAEO01000062">
    <property type="protein sequence ID" value="GAC21532.1"/>
    <property type="molecule type" value="Genomic_DNA"/>
</dbReference>
<keyword evidence="2" id="KW-0732">Signal</keyword>
<dbReference type="RefSeq" id="WP_007624596.1">
    <property type="nucleotide sequence ID" value="NZ_BAEO01000062.1"/>
</dbReference>
<name>K6YTN6_9ALTE</name>
<dbReference type="STRING" id="493475.GARC_4590"/>